<dbReference type="InterPro" id="IPR017868">
    <property type="entry name" value="Filamin/ABP280_repeat-like"/>
</dbReference>
<dbReference type="PROSITE" id="PS50194">
    <property type="entry name" value="FILAMIN_REPEAT"/>
    <property type="match status" value="1"/>
</dbReference>
<keyword evidence="2" id="KW-1185">Reference proteome</keyword>
<dbReference type="WBParaSite" id="MBELARI_LOCUS19322">
    <property type="protein sequence ID" value="MBELARI_LOCUS19322"/>
    <property type="gene ID" value="MBELARI_LOCUS19322"/>
</dbReference>
<evidence type="ECO:0000313" key="2">
    <source>
        <dbReference type="Proteomes" id="UP000887575"/>
    </source>
</evidence>
<reference evidence="3" key="1">
    <citation type="submission" date="2024-02" db="UniProtKB">
        <authorList>
            <consortium name="WormBaseParasite"/>
        </authorList>
    </citation>
    <scope>IDENTIFICATION</scope>
</reference>
<dbReference type="Proteomes" id="UP000887575">
    <property type="component" value="Unassembled WGS sequence"/>
</dbReference>
<accession>A0AAF3EYP8</accession>
<dbReference type="AlphaFoldDB" id="A0AAF3EYP8"/>
<protein>
    <submittedName>
        <fullName evidence="3">Uncharacterized protein</fullName>
    </submittedName>
</protein>
<proteinExistence type="predicted"/>
<sequence>MFRFFESLFFTYFVGVALGDIVFKLDLNNPSFLLWGTEINVNSLLNVGFNNYLLAEYSYQFSKYEFSFQSNSSTSAALTVMNRDYMNAIYYSWDLQNVVLTDGCSMDIYVGGHPVETGEMYLIYTLSADRTKAFIPSSFLSGYYTFIIPPNCQASFKANKTDYTNLPQMHDGSHGFVASWEYPGGTFNRQLLGFATETRLITTDAYNQMTYPIFADVVGLTAGDQGNLTIGFYQRNSLVTAQTLTTASNIWYNETKVDELRLSWTPGYAGRKGFLVRYRFGTDNPDIYSINEYSLVFDSRRKTKKMNRIECPGCKIEVNAVSQMNPGTVLFSDATTTATLSELIDKPYSFKDFVAFNNVDSVKFLASFTSYDDLNRASMGLDDYTIYEIDSKNGQGLIIDAKPNYRAVTMYNYLVPFKMWIGNVTMSEDCEISLYVGGIPPQDLNKAKSLEIFRFRSNETSQFSRSGITPAASTLIVPPKCSFRADFAQYMDGIPDPLTVGSKGFMMSGEYPGVQDSETIQPVNDRSQFAITQSNTGSFSLTIPMADPGDGGVLSVHNEKITSTVLNKAMSFSDSSFEVIWNPSQKSRHGFLILYEVLDVTKSGFFKSFSPFLMAIFLVLELY</sequence>
<evidence type="ECO:0000256" key="1">
    <source>
        <dbReference type="PROSITE-ProRule" id="PRU00087"/>
    </source>
</evidence>
<evidence type="ECO:0000313" key="3">
    <source>
        <dbReference type="WBParaSite" id="MBELARI_LOCUS19322"/>
    </source>
</evidence>
<name>A0AAF3EYP8_9BILA</name>
<feature type="repeat" description="Filamin" evidence="1">
    <location>
        <begin position="512"/>
        <end position="609"/>
    </location>
</feature>
<organism evidence="2 3">
    <name type="scientific">Mesorhabditis belari</name>
    <dbReference type="NCBI Taxonomy" id="2138241"/>
    <lineage>
        <taxon>Eukaryota</taxon>
        <taxon>Metazoa</taxon>
        <taxon>Ecdysozoa</taxon>
        <taxon>Nematoda</taxon>
        <taxon>Chromadorea</taxon>
        <taxon>Rhabditida</taxon>
        <taxon>Rhabditina</taxon>
        <taxon>Rhabditomorpha</taxon>
        <taxon>Rhabditoidea</taxon>
        <taxon>Rhabditidae</taxon>
        <taxon>Mesorhabditinae</taxon>
        <taxon>Mesorhabditis</taxon>
    </lineage>
</organism>